<comment type="caution">
    <text evidence="1">The sequence shown here is derived from an EMBL/GenBank/DDBJ whole genome shotgun (WGS) entry which is preliminary data.</text>
</comment>
<evidence type="ECO:0000313" key="2">
    <source>
        <dbReference type="Proteomes" id="UP000245138"/>
    </source>
</evidence>
<evidence type="ECO:0000313" key="1">
    <source>
        <dbReference type="EMBL" id="PWC14965.1"/>
    </source>
</evidence>
<sequence>MANLIYLKLTGVKQGLISAGCSTIDSIGNKYQTAHEDEIFVYELMNRITREDNVALSPVEIRKPIDKATPLLAQALNDNEKLECELMFYRTSQSGGNELYFKILLKDAVINDIQFFYPNSLTHNETQPQESVSFKFASITLEHVMARTSSFLLWTDSSY</sequence>
<dbReference type="RefSeq" id="WP_109052824.1">
    <property type="nucleotide sequence ID" value="NZ_QDKJ01000002.1"/>
</dbReference>
<reference evidence="1 2" key="1">
    <citation type="submission" date="2018-04" db="EMBL/GenBank/DDBJ databases">
        <title>Brenneria corticis sp.nov.</title>
        <authorList>
            <person name="Li Y."/>
        </authorList>
    </citation>
    <scope>NUCLEOTIDE SEQUENCE [LARGE SCALE GENOMIC DNA]</scope>
    <source>
        <strain evidence="1 2">LMG 27715</strain>
    </source>
</reference>
<dbReference type="Pfam" id="PF05638">
    <property type="entry name" value="T6SS_HCP"/>
    <property type="match status" value="1"/>
</dbReference>
<name>A0A2U1TZX7_9GAMM</name>
<protein>
    <submittedName>
        <fullName evidence="1">Type VI secretion system tube protein Hcp</fullName>
    </submittedName>
</protein>
<keyword evidence="2" id="KW-1185">Reference proteome</keyword>
<organism evidence="1 2">
    <name type="scientific">Brenneria roseae subsp. americana</name>
    <dbReference type="NCBI Taxonomy" id="1508507"/>
    <lineage>
        <taxon>Bacteria</taxon>
        <taxon>Pseudomonadati</taxon>
        <taxon>Pseudomonadota</taxon>
        <taxon>Gammaproteobacteria</taxon>
        <taxon>Enterobacterales</taxon>
        <taxon>Pectobacteriaceae</taxon>
        <taxon>Brenneria</taxon>
    </lineage>
</organism>
<dbReference type="Gene3D" id="2.30.110.20">
    <property type="entry name" value="Hcp1-like"/>
    <property type="match status" value="1"/>
</dbReference>
<dbReference type="InterPro" id="IPR052947">
    <property type="entry name" value="T6SS_Hcp1_domain"/>
</dbReference>
<accession>A0A2U1TZX7</accession>
<dbReference type="Proteomes" id="UP000245138">
    <property type="component" value="Unassembled WGS sequence"/>
</dbReference>
<dbReference type="PANTHER" id="PTHR34319">
    <property type="entry name" value="MAJOR EXPORTED PROTEIN"/>
    <property type="match status" value="1"/>
</dbReference>
<dbReference type="AlphaFoldDB" id="A0A2U1TZX7"/>
<dbReference type="NCBIfam" id="TIGR03344">
    <property type="entry name" value="VI_effect_Hcp1"/>
    <property type="match status" value="1"/>
</dbReference>
<dbReference type="EMBL" id="QDKJ01000002">
    <property type="protein sequence ID" value="PWC14965.1"/>
    <property type="molecule type" value="Genomic_DNA"/>
</dbReference>
<dbReference type="SUPFAM" id="SSF141452">
    <property type="entry name" value="Hcp1-like"/>
    <property type="match status" value="1"/>
</dbReference>
<proteinExistence type="predicted"/>
<gene>
    <name evidence="1" type="ORF">B4923_02695</name>
</gene>
<dbReference type="InterPro" id="IPR008514">
    <property type="entry name" value="T6SS_Hcp"/>
</dbReference>
<dbReference type="OrthoDB" id="5674026at2"/>
<dbReference type="PANTHER" id="PTHR34319:SF7">
    <property type="entry name" value="HNH ENDONUCLEASE DOMAIN-CONTAINING PROTEIN"/>
    <property type="match status" value="1"/>
</dbReference>
<dbReference type="InterPro" id="IPR036624">
    <property type="entry name" value="Hcp1-lik_sf"/>
</dbReference>